<keyword evidence="4" id="KW-1185">Reference proteome</keyword>
<comment type="caution">
    <text evidence="3">The sequence shown here is derived from an EMBL/GenBank/DDBJ whole genome shotgun (WGS) entry which is preliminary data.</text>
</comment>
<evidence type="ECO:0000259" key="2">
    <source>
        <dbReference type="Pfam" id="PF25218"/>
    </source>
</evidence>
<reference evidence="3 4" key="1">
    <citation type="submission" date="2019-07" db="EMBL/GenBank/DDBJ databases">
        <title>The draft genome sequence of Aquimarina algiphila M91.</title>
        <authorList>
            <person name="Meng X."/>
        </authorList>
    </citation>
    <scope>NUCLEOTIDE SEQUENCE [LARGE SCALE GENOMIC DNA]</scope>
    <source>
        <strain evidence="3 4">M91</strain>
    </source>
</reference>
<dbReference type="OrthoDB" id="695573at2"/>
<dbReference type="Pfam" id="PF25218">
    <property type="entry name" value="TseH"/>
    <property type="match status" value="1"/>
</dbReference>
<proteinExistence type="predicted"/>
<accession>A0A554VIL2</accession>
<dbReference type="RefSeq" id="WP_109438704.1">
    <property type="nucleotide sequence ID" value="NZ_CANLFO010000011.1"/>
</dbReference>
<evidence type="ECO:0000313" key="4">
    <source>
        <dbReference type="Proteomes" id="UP000318833"/>
    </source>
</evidence>
<feature type="domain" description="DUF6695" evidence="1">
    <location>
        <begin position="248"/>
        <end position="325"/>
    </location>
</feature>
<dbReference type="Pfam" id="PF20405">
    <property type="entry name" value="DUF6695"/>
    <property type="match status" value="1"/>
</dbReference>
<name>A0A554VIL2_9FLAO</name>
<dbReference type="Proteomes" id="UP000318833">
    <property type="component" value="Unassembled WGS sequence"/>
</dbReference>
<protein>
    <submittedName>
        <fullName evidence="3">Uncharacterized protein</fullName>
    </submittedName>
</protein>
<dbReference type="EMBL" id="VLNR01000032">
    <property type="protein sequence ID" value="TSE07474.1"/>
    <property type="molecule type" value="Genomic_DNA"/>
</dbReference>
<dbReference type="InterPro" id="IPR046517">
    <property type="entry name" value="DUF6695"/>
</dbReference>
<feature type="domain" description="Type VI secretion system effector TseH-like" evidence="2">
    <location>
        <begin position="7"/>
        <end position="174"/>
    </location>
</feature>
<evidence type="ECO:0000259" key="1">
    <source>
        <dbReference type="Pfam" id="PF20405"/>
    </source>
</evidence>
<gene>
    <name evidence="3" type="ORF">FOF46_15610</name>
</gene>
<dbReference type="AlphaFoldDB" id="A0A554VIL2"/>
<dbReference type="InterPro" id="IPR057382">
    <property type="entry name" value="TseH"/>
</dbReference>
<evidence type="ECO:0000313" key="3">
    <source>
        <dbReference type="EMBL" id="TSE07474.1"/>
    </source>
</evidence>
<sequence>MNYTGKIISLAFPDTFVRFSDEKNASSLLQLFGLGKNGVIKAGHAAFVLIENKTGIAEYYDFGRYITPHGKGRVRSAITDVELEIPFKATFTTDGKLANINEFLLWLEKHPEKTHGSGRLVASVCDYIFYDKAKKYVLETQDRGSIPYSTFRKEGSNCSRIVTDTILKSTDNSRIRTPLLRNKLFTPSPLGNVEKGSMENKIYQVEKGVLVEYPNSVFRENLTNYFDKKIPPFEEKKKVVVPDFLKDAHFLSGIGSSAYFIIKESLQKQLFEIRRYTEYGEEDFKGLFRATRDGFDITKEHHFVYDSNCKYCHIEQDEKRFRFEQVEIITN</sequence>
<organism evidence="3 4">
    <name type="scientific">Aquimarina algiphila</name>
    <dbReference type="NCBI Taxonomy" id="2047982"/>
    <lineage>
        <taxon>Bacteria</taxon>
        <taxon>Pseudomonadati</taxon>
        <taxon>Bacteroidota</taxon>
        <taxon>Flavobacteriia</taxon>
        <taxon>Flavobacteriales</taxon>
        <taxon>Flavobacteriaceae</taxon>
        <taxon>Aquimarina</taxon>
    </lineage>
</organism>